<name>A0A291E141_9ENTR</name>
<protein>
    <recommendedName>
        <fullName evidence="3">Aldehyde dehydrogenase</fullName>
    </recommendedName>
</protein>
<organism evidence="8 9">
    <name type="scientific">Cedecea neteri</name>
    <dbReference type="NCBI Taxonomy" id="158822"/>
    <lineage>
        <taxon>Bacteria</taxon>
        <taxon>Pseudomonadati</taxon>
        <taxon>Pseudomonadota</taxon>
        <taxon>Gammaproteobacteria</taxon>
        <taxon>Enterobacterales</taxon>
        <taxon>Enterobacteriaceae</taxon>
        <taxon>Cedecea</taxon>
    </lineage>
</organism>
<evidence type="ECO:0000313" key="9">
    <source>
        <dbReference type="Proteomes" id="UP000217979"/>
    </source>
</evidence>
<dbReference type="InterPro" id="IPR016160">
    <property type="entry name" value="Ald_DH_CS_CYS"/>
</dbReference>
<dbReference type="SUPFAM" id="SSF53720">
    <property type="entry name" value="ALDH-like"/>
    <property type="match status" value="1"/>
</dbReference>
<accession>A0A291E141</accession>
<dbReference type="Proteomes" id="UP000217979">
    <property type="component" value="Chromosome"/>
</dbReference>
<dbReference type="InterPro" id="IPR015590">
    <property type="entry name" value="Aldehyde_DH_dom"/>
</dbReference>
<evidence type="ECO:0000313" key="8">
    <source>
        <dbReference type="EMBL" id="ATF93558.1"/>
    </source>
</evidence>
<evidence type="ECO:0000256" key="4">
    <source>
        <dbReference type="PIRSR" id="PIRSR036492-1"/>
    </source>
</evidence>
<dbReference type="RefSeq" id="WP_061276841.1">
    <property type="nucleotide sequence ID" value="NZ_CP023525.1"/>
</dbReference>
<feature type="active site" evidence="4 5">
    <location>
        <position position="215"/>
    </location>
</feature>
<dbReference type="PROSITE" id="PS00687">
    <property type="entry name" value="ALDEHYDE_DEHYDR_GLU"/>
    <property type="match status" value="1"/>
</dbReference>
<dbReference type="Gene3D" id="3.40.309.10">
    <property type="entry name" value="Aldehyde Dehydrogenase, Chain A, domain 2"/>
    <property type="match status" value="1"/>
</dbReference>
<dbReference type="PROSITE" id="PS00070">
    <property type="entry name" value="ALDEHYDE_DEHYDR_CYS"/>
    <property type="match status" value="1"/>
</dbReference>
<evidence type="ECO:0000256" key="1">
    <source>
        <dbReference type="ARBA" id="ARBA00009986"/>
    </source>
</evidence>
<dbReference type="InterPro" id="IPR012394">
    <property type="entry name" value="Aldehyde_DH_NAD(P)"/>
</dbReference>
<evidence type="ECO:0000256" key="6">
    <source>
        <dbReference type="RuleBase" id="RU003345"/>
    </source>
</evidence>
<dbReference type="InterPro" id="IPR016162">
    <property type="entry name" value="Ald_DH_N"/>
</dbReference>
<evidence type="ECO:0000259" key="7">
    <source>
        <dbReference type="Pfam" id="PF00171"/>
    </source>
</evidence>
<evidence type="ECO:0000256" key="2">
    <source>
        <dbReference type="ARBA" id="ARBA00023002"/>
    </source>
</evidence>
<dbReference type="GO" id="GO:0006081">
    <property type="term" value="P:aldehyde metabolic process"/>
    <property type="evidence" value="ECO:0007669"/>
    <property type="project" value="InterPro"/>
</dbReference>
<dbReference type="PANTHER" id="PTHR43570:SF16">
    <property type="entry name" value="ALDEHYDE DEHYDROGENASE TYPE III, ISOFORM Q"/>
    <property type="match status" value="1"/>
</dbReference>
<sequence>MLTTDNPTTHRIFNAQKYFFKTGVTKSISFRKKSLQKLKQSILDHAEDLYVALDKDLGKSKDLVDRTEIGRVISELDFMLAHLDEWATPEAVPEYPGTTFSEAFIEHEAFGVSYIIGPFNYPINLVFCPLLGAIVGGNTAIIKPSELTPESARVIEKIITSTFDEEYIAVIQGGREENTYLLSLPFDFIFFTGSPATGKIVMAAAAKNLTPVILELGGKSPFIVLSDADIDRTVNMLTFGRFSNSGQTCVAPDYVLAHESIKDILLSKLLEKIKATMPGIDAIGKLVSEKQVEYLTRLLTYTKGEIIYGGQANVATRHMQATVVTEVNWHDVLMRNELFGPILPVLTFTDIDNAIESINQYHPKPLAAYVFTNNTEQGKEITSRIPSGDAIINGVMQQATSPYLPFGGTGMSGMGEYRGYYSYLAFTHRKSVVINK</sequence>
<reference evidence="8 9" key="1">
    <citation type="submission" date="2017-09" db="EMBL/GenBank/DDBJ databases">
        <title>FDA dAtabase for Regulatory Grade micrObial Sequences (FDA-ARGOS): Supporting development and validation of Infectious Disease Dx tests.</title>
        <authorList>
            <person name="Minogue T."/>
            <person name="Wolcott M."/>
            <person name="Wasieloski L."/>
            <person name="Aguilar W."/>
            <person name="Moore D."/>
            <person name="Tallon L."/>
            <person name="Sadzewicz L."/>
            <person name="Ott S."/>
            <person name="Zhao X."/>
            <person name="Nagaraj S."/>
            <person name="Vavikolanu K."/>
            <person name="Aluvathingal J."/>
            <person name="Nadendla S."/>
            <person name="Sichtig H."/>
        </authorList>
    </citation>
    <scope>NUCLEOTIDE SEQUENCE [LARGE SCALE GENOMIC DNA]</scope>
    <source>
        <strain evidence="8 9">FDAARGOS_392</strain>
    </source>
</reference>
<dbReference type="PANTHER" id="PTHR43570">
    <property type="entry name" value="ALDEHYDE DEHYDROGENASE"/>
    <property type="match status" value="1"/>
</dbReference>
<dbReference type="InterPro" id="IPR016163">
    <property type="entry name" value="Ald_DH_C"/>
</dbReference>
<dbReference type="InterPro" id="IPR054920">
    <property type="entry name" value="BenzalDHMdlD"/>
</dbReference>
<keyword evidence="2 3" id="KW-0560">Oxidoreductase</keyword>
<dbReference type="Gene3D" id="3.40.605.10">
    <property type="entry name" value="Aldehyde Dehydrogenase, Chain A, domain 1"/>
    <property type="match status" value="1"/>
</dbReference>
<dbReference type="FunFam" id="3.40.605.10:FF:000004">
    <property type="entry name" value="Aldehyde dehydrogenase"/>
    <property type="match status" value="1"/>
</dbReference>
<dbReference type="CDD" id="cd07087">
    <property type="entry name" value="ALDH_F3-13-14_CALDH-like"/>
    <property type="match status" value="1"/>
</dbReference>
<dbReference type="Pfam" id="PF00171">
    <property type="entry name" value="Aldedh"/>
    <property type="match status" value="1"/>
</dbReference>
<dbReference type="InterPro" id="IPR029510">
    <property type="entry name" value="Ald_DH_CS_GLU"/>
</dbReference>
<evidence type="ECO:0000256" key="3">
    <source>
        <dbReference type="PIRNR" id="PIRNR036492"/>
    </source>
</evidence>
<proteinExistence type="inferred from homology"/>
<dbReference type="GO" id="GO:0005737">
    <property type="term" value="C:cytoplasm"/>
    <property type="evidence" value="ECO:0007669"/>
    <property type="project" value="TreeGrafter"/>
</dbReference>
<dbReference type="InterPro" id="IPR016161">
    <property type="entry name" value="Ald_DH/histidinol_DH"/>
</dbReference>
<dbReference type="AlphaFoldDB" id="A0A291E141"/>
<comment type="similarity">
    <text evidence="1 3 6">Belongs to the aldehyde dehydrogenase family.</text>
</comment>
<dbReference type="NCBIfam" id="NF045701">
    <property type="entry name" value="BenzalDHMdlD"/>
    <property type="match status" value="1"/>
</dbReference>
<feature type="active site" evidence="4">
    <location>
        <position position="249"/>
    </location>
</feature>
<dbReference type="PIRSF" id="PIRSF036492">
    <property type="entry name" value="ALDH"/>
    <property type="match status" value="1"/>
</dbReference>
<dbReference type="GO" id="GO:0004029">
    <property type="term" value="F:aldehyde dehydrogenase (NAD+) activity"/>
    <property type="evidence" value="ECO:0007669"/>
    <property type="project" value="TreeGrafter"/>
</dbReference>
<dbReference type="EMBL" id="CP023525">
    <property type="protein sequence ID" value="ATF93558.1"/>
    <property type="molecule type" value="Genomic_DNA"/>
</dbReference>
<evidence type="ECO:0000256" key="5">
    <source>
        <dbReference type="PROSITE-ProRule" id="PRU10007"/>
    </source>
</evidence>
<feature type="domain" description="Aldehyde dehydrogenase" evidence="7">
    <location>
        <begin position="20"/>
        <end position="432"/>
    </location>
</feature>
<gene>
    <name evidence="8" type="ORF">CO704_16280</name>
</gene>